<dbReference type="AlphaFoldDB" id="A0A510Y9R7"/>
<reference evidence="2 3" key="1">
    <citation type="submission" date="2019-07" db="EMBL/GenBank/DDBJ databases">
        <title>Whole genome shotgun sequence of Marinococcus halophilus NBRC 102359.</title>
        <authorList>
            <person name="Hosoyama A."/>
            <person name="Uohara A."/>
            <person name="Ohji S."/>
            <person name="Ichikawa N."/>
        </authorList>
    </citation>
    <scope>NUCLEOTIDE SEQUENCE [LARGE SCALE GENOMIC DNA]</scope>
    <source>
        <strain evidence="2 3">NBRC 102359</strain>
    </source>
</reference>
<keyword evidence="1" id="KW-0812">Transmembrane</keyword>
<feature type="transmembrane region" description="Helical" evidence="1">
    <location>
        <begin position="75"/>
        <end position="97"/>
    </location>
</feature>
<comment type="caution">
    <text evidence="2">The sequence shown here is derived from an EMBL/GenBank/DDBJ whole genome shotgun (WGS) entry which is preliminary data.</text>
</comment>
<accession>A0A510Y9R7</accession>
<feature type="transmembrane region" description="Helical" evidence="1">
    <location>
        <begin position="47"/>
        <end position="63"/>
    </location>
</feature>
<gene>
    <name evidence="2" type="ORF">MHA01_27980</name>
</gene>
<protein>
    <submittedName>
        <fullName evidence="2">Uncharacterized protein</fullName>
    </submittedName>
</protein>
<dbReference type="Proteomes" id="UP000321051">
    <property type="component" value="Unassembled WGS sequence"/>
</dbReference>
<sequence>MDKQEKQNEHLSGALLAFILLIFIPVFLSNIIFAFSPELMGNSWKNFFVVLVIDLVLIWSYASSLKDVEYRIEKVLYLVLLALIIVGALSISIAKLIA</sequence>
<keyword evidence="1" id="KW-1133">Transmembrane helix</keyword>
<name>A0A510Y9R7_MARHA</name>
<keyword evidence="3" id="KW-1185">Reference proteome</keyword>
<dbReference type="EMBL" id="BJUN01000021">
    <property type="protein sequence ID" value="GEK59893.1"/>
    <property type="molecule type" value="Genomic_DNA"/>
</dbReference>
<evidence type="ECO:0000313" key="2">
    <source>
        <dbReference type="EMBL" id="GEK59893.1"/>
    </source>
</evidence>
<dbReference type="RefSeq" id="WP_094908903.1">
    <property type="nucleotide sequence ID" value="NZ_BJUN01000021.1"/>
</dbReference>
<organism evidence="2 3">
    <name type="scientific">Marinococcus halophilus</name>
    <dbReference type="NCBI Taxonomy" id="1371"/>
    <lineage>
        <taxon>Bacteria</taxon>
        <taxon>Bacillati</taxon>
        <taxon>Bacillota</taxon>
        <taxon>Bacilli</taxon>
        <taxon>Bacillales</taxon>
        <taxon>Bacillaceae</taxon>
        <taxon>Marinococcus</taxon>
    </lineage>
</organism>
<evidence type="ECO:0000313" key="3">
    <source>
        <dbReference type="Proteomes" id="UP000321051"/>
    </source>
</evidence>
<evidence type="ECO:0000256" key="1">
    <source>
        <dbReference type="SAM" id="Phobius"/>
    </source>
</evidence>
<proteinExistence type="predicted"/>
<keyword evidence="1" id="KW-0472">Membrane</keyword>
<feature type="transmembrane region" description="Helical" evidence="1">
    <location>
        <begin position="12"/>
        <end position="35"/>
    </location>
</feature>